<dbReference type="PANTHER" id="PTHR32552:SF74">
    <property type="entry name" value="HYDROXAMATE SIDEROPHORE RECEPTOR FHUE"/>
    <property type="match status" value="1"/>
</dbReference>
<keyword evidence="4 10" id="KW-1134">Transmembrane beta strand</keyword>
<evidence type="ECO:0000259" key="14">
    <source>
        <dbReference type="Pfam" id="PF07715"/>
    </source>
</evidence>
<keyword evidence="8 15" id="KW-0675">Receptor</keyword>
<evidence type="ECO:0000256" key="4">
    <source>
        <dbReference type="ARBA" id="ARBA00022452"/>
    </source>
</evidence>
<dbReference type="AlphaFoldDB" id="A0A1E2VD52"/>
<evidence type="ECO:0000256" key="1">
    <source>
        <dbReference type="ARBA" id="ARBA00004571"/>
    </source>
</evidence>
<comment type="similarity">
    <text evidence="2 10 11">Belongs to the TonB-dependent receptor family.</text>
</comment>
<evidence type="ECO:0000256" key="5">
    <source>
        <dbReference type="ARBA" id="ARBA00022692"/>
    </source>
</evidence>
<dbReference type="InterPro" id="IPR039426">
    <property type="entry name" value="TonB-dep_rcpt-like"/>
</dbReference>
<evidence type="ECO:0000256" key="12">
    <source>
        <dbReference type="SAM" id="SignalP"/>
    </source>
</evidence>
<dbReference type="NCBIfam" id="TIGR01783">
    <property type="entry name" value="TonB-siderophor"/>
    <property type="match status" value="1"/>
</dbReference>
<evidence type="ECO:0000256" key="10">
    <source>
        <dbReference type="PROSITE-ProRule" id="PRU01360"/>
    </source>
</evidence>
<evidence type="ECO:0000256" key="7">
    <source>
        <dbReference type="ARBA" id="ARBA00023136"/>
    </source>
</evidence>
<evidence type="ECO:0000313" key="15">
    <source>
        <dbReference type="EMBL" id="ODC04917.1"/>
    </source>
</evidence>
<dbReference type="Pfam" id="PF07715">
    <property type="entry name" value="Plug"/>
    <property type="match status" value="1"/>
</dbReference>
<dbReference type="InterPro" id="IPR010105">
    <property type="entry name" value="TonB_sidphr_rcpt"/>
</dbReference>
<dbReference type="Pfam" id="PF00593">
    <property type="entry name" value="TonB_dep_Rec_b-barrel"/>
    <property type="match status" value="1"/>
</dbReference>
<name>A0A1E2VD52_9GAMM</name>
<feature type="chain" id="PRO_5009119720" evidence="12">
    <location>
        <begin position="21"/>
        <end position="709"/>
    </location>
</feature>
<feature type="domain" description="TonB-dependent receptor plug" evidence="14">
    <location>
        <begin position="69"/>
        <end position="168"/>
    </location>
</feature>
<keyword evidence="7 10" id="KW-0472">Membrane</keyword>
<keyword evidence="12" id="KW-0732">Signal</keyword>
<dbReference type="GO" id="GO:0009279">
    <property type="term" value="C:cell outer membrane"/>
    <property type="evidence" value="ECO:0007669"/>
    <property type="project" value="UniProtKB-SubCell"/>
</dbReference>
<dbReference type="STRING" id="197479.BFW38_16645"/>
<dbReference type="PANTHER" id="PTHR32552">
    <property type="entry name" value="FERRICHROME IRON RECEPTOR-RELATED"/>
    <property type="match status" value="1"/>
</dbReference>
<dbReference type="Proteomes" id="UP000094291">
    <property type="component" value="Unassembled WGS sequence"/>
</dbReference>
<dbReference type="EMBL" id="MDTQ01000001">
    <property type="protein sequence ID" value="ODC04917.1"/>
    <property type="molecule type" value="Genomic_DNA"/>
</dbReference>
<dbReference type="GO" id="GO:0038023">
    <property type="term" value="F:signaling receptor activity"/>
    <property type="evidence" value="ECO:0007669"/>
    <property type="project" value="InterPro"/>
</dbReference>
<evidence type="ECO:0000256" key="3">
    <source>
        <dbReference type="ARBA" id="ARBA00022448"/>
    </source>
</evidence>
<dbReference type="InterPro" id="IPR036942">
    <property type="entry name" value="Beta-barrel_TonB_sf"/>
</dbReference>
<evidence type="ECO:0000259" key="13">
    <source>
        <dbReference type="Pfam" id="PF00593"/>
    </source>
</evidence>
<keyword evidence="16" id="KW-1185">Reference proteome</keyword>
<evidence type="ECO:0000256" key="11">
    <source>
        <dbReference type="RuleBase" id="RU003357"/>
    </source>
</evidence>
<evidence type="ECO:0000256" key="9">
    <source>
        <dbReference type="ARBA" id="ARBA00023237"/>
    </source>
</evidence>
<dbReference type="Gene3D" id="2.40.170.20">
    <property type="entry name" value="TonB-dependent receptor, beta-barrel domain"/>
    <property type="match status" value="1"/>
</dbReference>
<comment type="subcellular location">
    <subcellularLocation>
        <location evidence="1 10">Cell outer membrane</location>
        <topology evidence="1 10">Multi-pass membrane protein</topology>
    </subcellularLocation>
</comment>
<dbReference type="InterPro" id="IPR000531">
    <property type="entry name" value="Beta-barrel_TonB"/>
</dbReference>
<dbReference type="GO" id="GO:0015344">
    <property type="term" value="F:siderophore uptake transmembrane transporter activity"/>
    <property type="evidence" value="ECO:0007669"/>
    <property type="project" value="TreeGrafter"/>
</dbReference>
<gene>
    <name evidence="15" type="ORF">BFW38_16645</name>
</gene>
<dbReference type="PROSITE" id="PS52016">
    <property type="entry name" value="TONB_DEPENDENT_REC_3"/>
    <property type="match status" value="1"/>
</dbReference>
<feature type="domain" description="TonB-dependent receptor-like beta-barrel" evidence="13">
    <location>
        <begin position="279"/>
        <end position="677"/>
    </location>
</feature>
<dbReference type="Gene3D" id="2.170.130.10">
    <property type="entry name" value="TonB-dependent receptor, plug domain"/>
    <property type="match status" value="1"/>
</dbReference>
<comment type="caution">
    <text evidence="15">The sequence shown here is derived from an EMBL/GenBank/DDBJ whole genome shotgun (WGS) entry which is preliminary data.</text>
</comment>
<organism evidence="15 16">
    <name type="scientific">Terasakiispira papahanaumokuakeensis</name>
    <dbReference type="NCBI Taxonomy" id="197479"/>
    <lineage>
        <taxon>Bacteria</taxon>
        <taxon>Pseudomonadati</taxon>
        <taxon>Pseudomonadota</taxon>
        <taxon>Gammaproteobacteria</taxon>
        <taxon>Oceanospirillales</taxon>
        <taxon>Terasakiispira</taxon>
    </lineage>
</organism>
<evidence type="ECO:0000256" key="8">
    <source>
        <dbReference type="ARBA" id="ARBA00023170"/>
    </source>
</evidence>
<evidence type="ECO:0000256" key="2">
    <source>
        <dbReference type="ARBA" id="ARBA00009810"/>
    </source>
</evidence>
<sequence length="709" mass="77836">MRYTGCLLGSSLLFVGSAWAVEPQASTEGERLETLTVEGNRLYDMASSEDAGGYTTDAATVGTKTPASLRDIPQSISVVTREAMDDQNFNTLDELARRTPGMRVLNNDNGRSSIYARGYEYDEASIDGLPAPMQSINGTVPPLSMFDRVEVMRGPSGLFNSTSEMGGIVNLVRKRPTADFAGHLMGRAGAHEQHVLEGDIRGALDQEGHVRGRLIANQTQHPEFVDHNDNQQQNVYLALDMDLNASTMLSVAWLHDKKSITVNNGLPVGPEGHLLDLPRSRFVGATWNDFDSQTDDGIVELTHRFAHGGYGRVAARYSDRSADYNYAFGGSALADDGTLSVAGTAGDIDQRALALDASYSQPFEALGQVSEFVVGTDYKHFRTDSFTGRTRGLGTTTLAGIEDIAYVDILHDTSVRVSRANTRETQEELGVYSKLTFRPIEDLALIVGGRLSDYEVKYEERLNDAEDQRDGHPFTGYAGAVYDLNAQHSLYASYAEVFKPQTAQDASGQLLKPREGEQQEVGLKGSYLDGRLNMRVSAFRLQDHHRAAAPEDTTANYNVSKGKVRIQGGEFELSGNLTPQWAVIAGYTYIDTQVKVASTSRDDGIFMLMPHHSVNLWTQYQFDRGLLQGFEMGAGVTALSDIESSQGVHAGGYAVVDAMLGYTFDEHLSTQLNVRNLFDRDYYARVGGQNTFNMLGEPMTVEATVRYDW</sequence>
<dbReference type="OrthoDB" id="8663017at2"/>
<dbReference type="SUPFAM" id="SSF56935">
    <property type="entry name" value="Porins"/>
    <property type="match status" value="1"/>
</dbReference>
<dbReference type="InterPro" id="IPR012910">
    <property type="entry name" value="Plug_dom"/>
</dbReference>
<protein>
    <submittedName>
        <fullName evidence="15">TonB-dependent receptor</fullName>
    </submittedName>
</protein>
<evidence type="ECO:0000256" key="6">
    <source>
        <dbReference type="ARBA" id="ARBA00023077"/>
    </source>
</evidence>
<reference evidence="15 16" key="1">
    <citation type="submission" date="2016-08" db="EMBL/GenBank/DDBJ databases">
        <authorList>
            <person name="Seilhamer J.J."/>
        </authorList>
    </citation>
    <scope>NUCLEOTIDE SEQUENCE [LARGE SCALE GENOMIC DNA]</scope>
    <source>
        <strain evidence="15 16">PH27A</strain>
    </source>
</reference>
<accession>A0A1E2VD52</accession>
<dbReference type="InterPro" id="IPR037066">
    <property type="entry name" value="Plug_dom_sf"/>
</dbReference>
<keyword evidence="9 10" id="KW-0998">Cell outer membrane</keyword>
<proteinExistence type="inferred from homology"/>
<dbReference type="GO" id="GO:0015891">
    <property type="term" value="P:siderophore transport"/>
    <property type="evidence" value="ECO:0007669"/>
    <property type="project" value="InterPro"/>
</dbReference>
<keyword evidence="3 10" id="KW-0813">Transport</keyword>
<evidence type="ECO:0000313" key="16">
    <source>
        <dbReference type="Proteomes" id="UP000094291"/>
    </source>
</evidence>
<keyword evidence="5 10" id="KW-0812">Transmembrane</keyword>
<feature type="signal peptide" evidence="12">
    <location>
        <begin position="1"/>
        <end position="20"/>
    </location>
</feature>
<keyword evidence="6 11" id="KW-0798">TonB box</keyword>
<dbReference type="CDD" id="cd01347">
    <property type="entry name" value="ligand_gated_channel"/>
    <property type="match status" value="1"/>
</dbReference>